<dbReference type="EMBL" id="JACSOD020000499">
    <property type="protein sequence ID" value="MBM6500211.1"/>
    <property type="molecule type" value="Genomic_DNA"/>
</dbReference>
<dbReference type="InterPro" id="IPR051675">
    <property type="entry name" value="Endo/Exo/Phosphatase_dom_1"/>
</dbReference>
<comment type="caution">
    <text evidence="2">The sequence shown here is derived from an EMBL/GenBank/DDBJ whole genome shotgun (WGS) entry which is preliminary data.</text>
</comment>
<keyword evidence="1" id="KW-1133">Transmembrane helix</keyword>
<proteinExistence type="predicted"/>
<gene>
    <name evidence="2" type="ORF">H9X54_012980</name>
</gene>
<dbReference type="InterPro" id="IPR010994">
    <property type="entry name" value="RuvA_2-like"/>
</dbReference>
<evidence type="ECO:0000256" key="1">
    <source>
        <dbReference type="SAM" id="Phobius"/>
    </source>
</evidence>
<dbReference type="RefSeq" id="WP_187656745.1">
    <property type="nucleotide sequence ID" value="NZ_JACSOD020000499.1"/>
</dbReference>
<keyword evidence="1" id="KW-0812">Transmembrane</keyword>
<dbReference type="Gene3D" id="1.10.150.280">
    <property type="entry name" value="AF1531-like domain"/>
    <property type="match status" value="2"/>
</dbReference>
<dbReference type="Proteomes" id="UP000759529">
    <property type="component" value="Unassembled WGS sequence"/>
</dbReference>
<dbReference type="SUPFAM" id="SSF47781">
    <property type="entry name" value="RuvA domain 2-like"/>
    <property type="match status" value="2"/>
</dbReference>
<keyword evidence="3" id="KW-1185">Reference proteome</keyword>
<keyword evidence="1" id="KW-0472">Membrane</keyword>
<feature type="transmembrane region" description="Helical" evidence="1">
    <location>
        <begin position="20"/>
        <end position="38"/>
    </location>
</feature>
<dbReference type="PANTHER" id="PTHR21180:SF32">
    <property type="entry name" value="ENDONUCLEASE_EXONUCLEASE_PHOSPHATASE FAMILY DOMAIN-CONTAINING PROTEIN 1"/>
    <property type="match status" value="1"/>
</dbReference>
<accession>A0ABS2CZ15</accession>
<evidence type="ECO:0000313" key="2">
    <source>
        <dbReference type="EMBL" id="MBM6500211.1"/>
    </source>
</evidence>
<organism evidence="2 3">
    <name type="scientific">Flavobacterium macrobrachii</name>
    <dbReference type="NCBI Taxonomy" id="591204"/>
    <lineage>
        <taxon>Bacteria</taxon>
        <taxon>Pseudomonadati</taxon>
        <taxon>Bacteroidota</taxon>
        <taxon>Flavobacteriia</taxon>
        <taxon>Flavobacteriales</taxon>
        <taxon>Flavobacteriaceae</taxon>
        <taxon>Flavobacterium</taxon>
    </lineage>
</organism>
<evidence type="ECO:0000313" key="3">
    <source>
        <dbReference type="Proteomes" id="UP000759529"/>
    </source>
</evidence>
<protein>
    <submittedName>
        <fullName evidence="2">Helix-hairpin-helix domain-containing protein</fullName>
    </submittedName>
</protein>
<name>A0ABS2CZ15_9FLAO</name>
<reference evidence="2 3" key="1">
    <citation type="submission" date="2021-02" db="EMBL/GenBank/DDBJ databases">
        <authorList>
            <person name="Jung H.S."/>
            <person name="Chun B.H."/>
            <person name="Jeon C.O."/>
        </authorList>
    </citation>
    <scope>NUCLEOTIDE SEQUENCE [LARGE SCALE GENOMIC DNA]</scope>
    <source>
        <strain evidence="2 3">LMG 25203</strain>
    </source>
</reference>
<dbReference type="PANTHER" id="PTHR21180">
    <property type="entry name" value="ENDONUCLEASE/EXONUCLEASE/PHOSPHATASE FAMILY DOMAIN-CONTAINING PROTEIN 1"/>
    <property type="match status" value="1"/>
</dbReference>
<dbReference type="Pfam" id="PF12836">
    <property type="entry name" value="HHH_3"/>
    <property type="match status" value="2"/>
</dbReference>
<sequence length="293" mass="34267">MNANNTFRQTVLSYSKSQRIGIIFLFILIFVCQGIYFFNNFNSTENSPKEKAQWLSFQKEMDSLKLFKSNFKPTIYPFNPNFITDFKGYKLGMSVVEIDRLLAFRKQNKFVNSAEEFQQVTKVSDSLLKKISPYFKFPDWVKNKKSFNNSYEKKDFSKPEKKFFLDINLASQEDLIKVYGIGEGLSKRILEQKEKLGSFVSMEQMNDVWGLSPEVIENLNKSFFVKNTSAIKKMNINSASIKELSQFPYFKYNLAKEIVTYRTMNGDIKIEDLTKIKGFPVEKLKIIALYLEF</sequence>